<feature type="compositionally biased region" description="Gly residues" evidence="1">
    <location>
        <begin position="76"/>
        <end position="99"/>
    </location>
</feature>
<dbReference type="PROSITE" id="PS00923">
    <property type="entry name" value="ASP_GLU_RACEMASE_1"/>
    <property type="match status" value="1"/>
</dbReference>
<keyword evidence="2" id="KW-1185">Reference proteome</keyword>
<dbReference type="PaxDb" id="121845-A0A1S4EEF2"/>
<sequence length="124" mass="12699">MYWKLKIADLTLKYGDLITEVVACNTATVIRVNKSDIYLHYQYECRGHGGGGGWSSGGGHGGDSYSSGAHHGGGDATYGGGDAGGGGWSSGGSGGGGWGKRSWEAGTPTSWPMYRGYAGANAEE</sequence>
<dbReference type="Proteomes" id="UP000079169">
    <property type="component" value="Unplaced"/>
</dbReference>
<proteinExistence type="predicted"/>
<dbReference type="AlphaFoldDB" id="A0A1S4EEF2"/>
<protein>
    <submittedName>
        <fullName evidence="3">Glycine-rich protein DOT1-like</fullName>
    </submittedName>
</protein>
<dbReference type="GeneID" id="108252715"/>
<dbReference type="KEGG" id="dci:108252715"/>
<name>A0A1S4EEF2_DIACI</name>
<gene>
    <name evidence="3" type="primary">LOC108252715</name>
</gene>
<reference evidence="3" key="1">
    <citation type="submission" date="2025-08" db="UniProtKB">
        <authorList>
            <consortium name="RefSeq"/>
        </authorList>
    </citation>
    <scope>IDENTIFICATION</scope>
</reference>
<dbReference type="InterPro" id="IPR018187">
    <property type="entry name" value="Asp/Glu_racemase_AS_1"/>
</dbReference>
<dbReference type="RefSeq" id="XP_017300646.1">
    <property type="nucleotide sequence ID" value="XM_017445157.1"/>
</dbReference>
<evidence type="ECO:0000313" key="3">
    <source>
        <dbReference type="RefSeq" id="XP_017300646.1"/>
    </source>
</evidence>
<evidence type="ECO:0000313" key="2">
    <source>
        <dbReference type="Proteomes" id="UP000079169"/>
    </source>
</evidence>
<organism evidence="2 3">
    <name type="scientific">Diaphorina citri</name>
    <name type="common">Asian citrus psyllid</name>
    <dbReference type="NCBI Taxonomy" id="121845"/>
    <lineage>
        <taxon>Eukaryota</taxon>
        <taxon>Metazoa</taxon>
        <taxon>Ecdysozoa</taxon>
        <taxon>Arthropoda</taxon>
        <taxon>Hexapoda</taxon>
        <taxon>Insecta</taxon>
        <taxon>Pterygota</taxon>
        <taxon>Neoptera</taxon>
        <taxon>Paraneoptera</taxon>
        <taxon>Hemiptera</taxon>
        <taxon>Sternorrhyncha</taxon>
        <taxon>Psylloidea</taxon>
        <taxon>Psyllidae</taxon>
        <taxon>Diaphorininae</taxon>
        <taxon>Diaphorina</taxon>
    </lineage>
</organism>
<feature type="region of interest" description="Disordered" evidence="1">
    <location>
        <begin position="76"/>
        <end position="102"/>
    </location>
</feature>
<evidence type="ECO:0000256" key="1">
    <source>
        <dbReference type="SAM" id="MobiDB-lite"/>
    </source>
</evidence>
<accession>A0A1S4EEF2</accession>